<feature type="transmembrane region" description="Helical" evidence="1">
    <location>
        <begin position="123"/>
        <end position="143"/>
    </location>
</feature>
<evidence type="ECO:0000313" key="2">
    <source>
        <dbReference type="EMBL" id="HGZ41931.1"/>
    </source>
</evidence>
<dbReference type="GO" id="GO:0004143">
    <property type="term" value="F:ATP-dependent diacylglycerol kinase activity"/>
    <property type="evidence" value="ECO:0007669"/>
    <property type="project" value="InterPro"/>
</dbReference>
<dbReference type="PANTHER" id="PTHR31303">
    <property type="entry name" value="CTP-DEPENDENT DIACYLGLYCEROL KINASE 1"/>
    <property type="match status" value="1"/>
</dbReference>
<dbReference type="PANTHER" id="PTHR31303:SF1">
    <property type="entry name" value="CTP-DEPENDENT DIACYLGLYCEROL KINASE 1"/>
    <property type="match status" value="1"/>
</dbReference>
<reference evidence="2" key="1">
    <citation type="journal article" date="2020" name="mSystems">
        <title>Genome- and Community-Level Interaction Insights into Carbon Utilization and Element Cycling Functions of Hydrothermarchaeota in Hydrothermal Sediment.</title>
        <authorList>
            <person name="Zhou Z."/>
            <person name="Liu Y."/>
            <person name="Xu W."/>
            <person name="Pan J."/>
            <person name="Luo Z.H."/>
            <person name="Li M."/>
        </authorList>
    </citation>
    <scope>NUCLEOTIDE SEQUENCE [LARGE SCALE GENOMIC DNA]</scope>
    <source>
        <strain evidence="2">SpSt-381</strain>
    </source>
</reference>
<organism evidence="2">
    <name type="scientific">Eiseniibacteriota bacterium</name>
    <dbReference type="NCBI Taxonomy" id="2212470"/>
    <lineage>
        <taxon>Bacteria</taxon>
        <taxon>Candidatus Eiseniibacteriota</taxon>
    </lineage>
</organism>
<evidence type="ECO:0008006" key="3">
    <source>
        <dbReference type="Google" id="ProtNLM"/>
    </source>
</evidence>
<keyword evidence="1" id="KW-1133">Transmembrane helix</keyword>
<name>A0A832MKJ5_UNCEI</name>
<dbReference type="EMBL" id="DSQF01000002">
    <property type="protein sequence ID" value="HGZ41931.1"/>
    <property type="molecule type" value="Genomic_DNA"/>
</dbReference>
<feature type="transmembrane region" description="Helical" evidence="1">
    <location>
        <begin position="97"/>
        <end position="117"/>
    </location>
</feature>
<proteinExistence type="predicted"/>
<gene>
    <name evidence="2" type="ORF">ENR23_00635</name>
</gene>
<dbReference type="InterPro" id="IPR037997">
    <property type="entry name" value="Dgk1-like"/>
</dbReference>
<accession>A0A832MKJ5</accession>
<protein>
    <recommendedName>
        <fullName evidence="3">Phosphatidate cytidylyltransferase</fullName>
    </recommendedName>
</protein>
<keyword evidence="1" id="KW-0812">Transmembrane</keyword>
<dbReference type="AlphaFoldDB" id="A0A832MKJ5"/>
<keyword evidence="1" id="KW-0472">Membrane</keyword>
<feature type="transmembrane region" description="Helical" evidence="1">
    <location>
        <begin position="155"/>
        <end position="172"/>
    </location>
</feature>
<feature type="transmembrane region" description="Helical" evidence="1">
    <location>
        <begin position="56"/>
        <end position="76"/>
    </location>
</feature>
<comment type="caution">
    <text evidence="2">The sequence shown here is derived from an EMBL/GenBank/DDBJ whole genome shotgun (WGS) entry which is preliminary data.</text>
</comment>
<sequence>MSAPLAGPTRPDPLAALRSPGWLTEARRKAIHLSFIVLPLDLLYEVLPWPRGRAEFRLLFLALVVAAVALDLLRIHERRVATFFRRFFGELIREHERFNLLGSTYLLMAALLAIEIFPQPVAAAAVGFTVVGDAFAAMVGRAWGRTRLFNKSFEGALGGLGACLAWAAFLVAGGHLGWATALIGALVASLVEILPIPLDDNLGITLAAGYAMKLSLGAA</sequence>
<evidence type="ECO:0000256" key="1">
    <source>
        <dbReference type="SAM" id="Phobius"/>
    </source>
</evidence>